<comment type="caution">
    <text evidence="1">The sequence shown here is derived from an EMBL/GenBank/DDBJ whole genome shotgun (WGS) entry which is preliminary data.</text>
</comment>
<proteinExistence type="predicted"/>
<gene>
    <name evidence="1" type="ORF">NRB20_19840</name>
</gene>
<evidence type="ECO:0000313" key="1">
    <source>
        <dbReference type="EMBL" id="MQY18900.1"/>
    </source>
</evidence>
<evidence type="ECO:0000313" key="2">
    <source>
        <dbReference type="Proteomes" id="UP000438448"/>
    </source>
</evidence>
<accession>A0A7K0CZN6</accession>
<protein>
    <submittedName>
        <fullName evidence="1">Uncharacterized protein</fullName>
    </submittedName>
</protein>
<organism evidence="1 2">
    <name type="scientific">Nocardia macrotermitis</name>
    <dbReference type="NCBI Taxonomy" id="2585198"/>
    <lineage>
        <taxon>Bacteria</taxon>
        <taxon>Bacillati</taxon>
        <taxon>Actinomycetota</taxon>
        <taxon>Actinomycetes</taxon>
        <taxon>Mycobacteriales</taxon>
        <taxon>Nocardiaceae</taxon>
        <taxon>Nocardia</taxon>
    </lineage>
</organism>
<keyword evidence="2" id="KW-1185">Reference proteome</keyword>
<sequence length="71" mass="7848">MGSENLSAAATYATDVTVAEYDSIQLPEIGWIGIQQFRRDPQGAFSVSGLDAEGRWVENIPLPHGVRFRVR</sequence>
<dbReference type="EMBL" id="WEGK01000003">
    <property type="protein sequence ID" value="MQY18900.1"/>
    <property type="molecule type" value="Genomic_DNA"/>
</dbReference>
<dbReference type="Proteomes" id="UP000438448">
    <property type="component" value="Unassembled WGS sequence"/>
</dbReference>
<name>A0A7K0CZN6_9NOCA</name>
<reference evidence="1 2" key="1">
    <citation type="submission" date="2019-10" db="EMBL/GenBank/DDBJ databases">
        <title>Nocardia macrotermitis sp. nov. and Nocardia aurantia sp. nov., isolated from the gut of fungus growing-termite Macrotermes natalensis.</title>
        <authorList>
            <person name="Benndorf R."/>
            <person name="Schwitalla J."/>
            <person name="Martin K."/>
            <person name="De Beer W."/>
            <person name="Kaster A.-K."/>
            <person name="Vollmers J."/>
            <person name="Poulsen M."/>
            <person name="Beemelmanns C."/>
        </authorList>
    </citation>
    <scope>NUCLEOTIDE SEQUENCE [LARGE SCALE GENOMIC DNA]</scope>
    <source>
        <strain evidence="1 2">RB20</strain>
    </source>
</reference>
<dbReference type="AlphaFoldDB" id="A0A7K0CZN6"/>